<accession>A0A256GYV4</accession>
<dbReference type="GO" id="GO:0016740">
    <property type="term" value="F:transferase activity"/>
    <property type="evidence" value="ECO:0007669"/>
    <property type="project" value="UniProtKB-KW"/>
</dbReference>
<feature type="domain" description="Glycosyltransferase 2-like" evidence="2">
    <location>
        <begin position="8"/>
        <end position="161"/>
    </location>
</feature>
<proteinExistence type="predicted"/>
<dbReference type="Proteomes" id="UP000435957">
    <property type="component" value="Unassembled WGS sequence"/>
</dbReference>
<evidence type="ECO:0000313" key="5">
    <source>
        <dbReference type="Proteomes" id="UP000216363"/>
    </source>
</evidence>
<dbReference type="Proteomes" id="UP000216363">
    <property type="component" value="Unassembled WGS sequence"/>
</dbReference>
<name>A0A256GYV4_9HYPH</name>
<reference evidence="4 5" key="1">
    <citation type="submission" date="2017-07" db="EMBL/GenBank/DDBJ databases">
        <title>Draft genome of Ochrobactrum lupini type strain LUP21.</title>
        <authorList>
            <person name="Krzyzanowska D.M."/>
            <person name="Jafra S."/>
        </authorList>
    </citation>
    <scope>NUCLEOTIDE SEQUENCE [LARGE SCALE GENOMIC DNA]</scope>
    <source>
        <strain evidence="4 5">LUP21</strain>
    </source>
</reference>
<evidence type="ECO:0000313" key="6">
    <source>
        <dbReference type="Proteomes" id="UP000435957"/>
    </source>
</evidence>
<keyword evidence="1" id="KW-0175">Coiled coil</keyword>
<feature type="coiled-coil region" evidence="1">
    <location>
        <begin position="286"/>
        <end position="348"/>
    </location>
</feature>
<evidence type="ECO:0000313" key="4">
    <source>
        <dbReference type="EMBL" id="OYR32319.1"/>
    </source>
</evidence>
<dbReference type="AlphaFoldDB" id="A0A256GYV4"/>
<evidence type="ECO:0000313" key="3">
    <source>
        <dbReference type="EMBL" id="KAB2702342.1"/>
    </source>
</evidence>
<dbReference type="InterPro" id="IPR050834">
    <property type="entry name" value="Glycosyltransf_2"/>
</dbReference>
<sequence>MVSDPLFSILLPTHSRIDVIGYAVQSVLNQTVKDFELLVVGDGCPPETRTILQGFNDPRIRFFDLPKAPHFGYANRNIALKESRGKFIAFMADDDLILPDHLEVLEEALRGGSALAYTQAIWISTDGIAAPFLTNLEFEDEREFFMLHQNSIPASCFAYRADALSRRDVWPEDVSSAGDWRLWHEIIQKNSDDPLTYRRLPTVLHFSAHWKQSRSSGMPQFANFLDIADSADWWPTALRPNVTASMNEQSVFASMLFEEPVLWPAKIRRAATDLINRIAWDNIRFLHDDARRIEVLSEELRTLTERNNVLSDQLANQKAESNVHLEALSKSQQDVMKYMNEIDQLRNSTCWKLTAPLRNVVEFVRRQLGQDGKNSLRT</sequence>
<protein>
    <submittedName>
        <fullName evidence="4">Glycosyl transferase 2 family protein</fullName>
    </submittedName>
    <submittedName>
        <fullName evidence="3">Glycosyltransferase family 2 protein</fullName>
    </submittedName>
</protein>
<dbReference type="Gene3D" id="3.90.550.10">
    <property type="entry name" value="Spore Coat Polysaccharide Biosynthesis Protein SpsA, Chain A"/>
    <property type="match status" value="1"/>
</dbReference>
<evidence type="ECO:0000259" key="2">
    <source>
        <dbReference type="Pfam" id="PF00535"/>
    </source>
</evidence>
<keyword evidence="4" id="KW-0808">Transferase</keyword>
<dbReference type="SUPFAM" id="SSF53448">
    <property type="entry name" value="Nucleotide-diphospho-sugar transferases"/>
    <property type="match status" value="1"/>
</dbReference>
<comment type="caution">
    <text evidence="4">The sequence shown here is derived from an EMBL/GenBank/DDBJ whole genome shotgun (WGS) entry which is preliminary data.</text>
</comment>
<dbReference type="Pfam" id="PF00535">
    <property type="entry name" value="Glycos_transf_2"/>
    <property type="match status" value="1"/>
</dbReference>
<dbReference type="PANTHER" id="PTHR43685:SF2">
    <property type="entry name" value="GLYCOSYLTRANSFERASE 2-LIKE DOMAIN-CONTAINING PROTEIN"/>
    <property type="match status" value="1"/>
</dbReference>
<dbReference type="EMBL" id="WBWF01000016">
    <property type="protein sequence ID" value="KAB2702342.1"/>
    <property type="molecule type" value="Genomic_DNA"/>
</dbReference>
<dbReference type="CDD" id="cd00761">
    <property type="entry name" value="Glyco_tranf_GTA_type"/>
    <property type="match status" value="1"/>
</dbReference>
<evidence type="ECO:0000256" key="1">
    <source>
        <dbReference type="SAM" id="Coils"/>
    </source>
</evidence>
<dbReference type="EMBL" id="NNRN01000030">
    <property type="protein sequence ID" value="OYR32319.1"/>
    <property type="molecule type" value="Genomic_DNA"/>
</dbReference>
<dbReference type="InterPro" id="IPR001173">
    <property type="entry name" value="Glyco_trans_2-like"/>
</dbReference>
<dbReference type="PANTHER" id="PTHR43685">
    <property type="entry name" value="GLYCOSYLTRANSFERASE"/>
    <property type="match status" value="1"/>
</dbReference>
<reference evidence="3 6" key="2">
    <citation type="submission" date="2019-09" db="EMBL/GenBank/DDBJ databases">
        <title>Taxonomic organization of the family Brucellaceae based on a phylogenomic approach.</title>
        <authorList>
            <person name="Leclercq S."/>
            <person name="Cloeckaert A."/>
            <person name="Zygmunt M.S."/>
        </authorList>
    </citation>
    <scope>NUCLEOTIDE SEQUENCE [LARGE SCALE GENOMIC DNA]</scope>
    <source>
        <strain evidence="3 6">LUP23</strain>
    </source>
</reference>
<dbReference type="RefSeq" id="WP_094513736.1">
    <property type="nucleotide sequence ID" value="NZ_JBHEEP010000016.1"/>
</dbReference>
<organism evidence="4 5">
    <name type="scientific">Brucella lupini</name>
    <dbReference type="NCBI Taxonomy" id="255457"/>
    <lineage>
        <taxon>Bacteria</taxon>
        <taxon>Pseudomonadati</taxon>
        <taxon>Pseudomonadota</taxon>
        <taxon>Alphaproteobacteria</taxon>
        <taxon>Hyphomicrobiales</taxon>
        <taxon>Brucellaceae</taxon>
        <taxon>Brucella/Ochrobactrum group</taxon>
        <taxon>Brucella</taxon>
    </lineage>
</organism>
<keyword evidence="6" id="KW-1185">Reference proteome</keyword>
<dbReference type="InterPro" id="IPR029044">
    <property type="entry name" value="Nucleotide-diphossugar_trans"/>
</dbReference>
<gene>
    <name evidence="4" type="ORF">CES86_0287</name>
    <name evidence="3" type="ORF">F9L03_19085</name>
</gene>